<dbReference type="PANTHER" id="PTHR10578:SF143">
    <property type="entry name" value="FMN-DEPENDENT ALPHA-HYDROXY ACID DEHYDROGENASE PB1A11.03"/>
    <property type="match status" value="1"/>
</dbReference>
<feature type="binding site" evidence="5">
    <location>
        <position position="131"/>
    </location>
    <ligand>
        <name>FMN</name>
        <dbReference type="ChEBI" id="CHEBI:58210"/>
    </ligand>
</feature>
<dbReference type="InterPro" id="IPR008259">
    <property type="entry name" value="FMN_hydac_DH_AS"/>
</dbReference>
<dbReference type="Pfam" id="PF01070">
    <property type="entry name" value="FMN_dh"/>
    <property type="match status" value="1"/>
</dbReference>
<keyword evidence="2" id="KW-0560">Oxidoreductase</keyword>
<evidence type="ECO:0000313" key="7">
    <source>
        <dbReference type="EMBL" id="GJD66039.1"/>
    </source>
</evidence>
<evidence type="ECO:0000256" key="1">
    <source>
        <dbReference type="ARBA" id="ARBA00001917"/>
    </source>
</evidence>
<feature type="binding site" evidence="5">
    <location>
        <position position="262"/>
    </location>
    <ligand>
        <name>FMN</name>
        <dbReference type="ChEBI" id="CHEBI:58210"/>
    </ligand>
</feature>
<dbReference type="PANTHER" id="PTHR10578">
    <property type="entry name" value="S -2-HYDROXY-ACID OXIDASE-RELATED"/>
    <property type="match status" value="1"/>
</dbReference>
<feature type="active site" description="Proton acceptor" evidence="4">
    <location>
        <position position="286"/>
    </location>
</feature>
<dbReference type="SUPFAM" id="SSF51395">
    <property type="entry name" value="FMN-linked oxidoreductases"/>
    <property type="match status" value="1"/>
</dbReference>
<feature type="binding site" evidence="5">
    <location>
        <begin position="338"/>
        <end position="339"/>
    </location>
    <ligand>
        <name>FMN</name>
        <dbReference type="ChEBI" id="CHEBI:58210"/>
    </ligand>
</feature>
<evidence type="ECO:0000259" key="6">
    <source>
        <dbReference type="PROSITE" id="PS51349"/>
    </source>
</evidence>
<organism evidence="7 8">
    <name type="scientific">Methylobacterium frigidaeris</name>
    <dbReference type="NCBI Taxonomy" id="2038277"/>
    <lineage>
        <taxon>Bacteria</taxon>
        <taxon>Pseudomonadati</taxon>
        <taxon>Pseudomonadota</taxon>
        <taxon>Alphaproteobacteria</taxon>
        <taxon>Hyphomicrobiales</taxon>
        <taxon>Methylobacteriaceae</taxon>
        <taxon>Methylobacterium</taxon>
    </lineage>
</organism>
<dbReference type="AlphaFoldDB" id="A0AA37M8C8"/>
<keyword evidence="5" id="KW-0285">Flavoprotein</keyword>
<proteinExistence type="inferred from homology"/>
<evidence type="ECO:0000256" key="4">
    <source>
        <dbReference type="PIRSR" id="PIRSR000138-1"/>
    </source>
</evidence>
<name>A0AA37M8C8_9HYPH</name>
<feature type="binding site" evidence="5">
    <location>
        <position position="155"/>
    </location>
    <ligand>
        <name>glyoxylate</name>
        <dbReference type="ChEBI" id="CHEBI:36655"/>
    </ligand>
</feature>
<evidence type="ECO:0000256" key="5">
    <source>
        <dbReference type="PIRSR" id="PIRSR000138-2"/>
    </source>
</evidence>
<feature type="binding site" evidence="5">
    <location>
        <position position="153"/>
    </location>
    <ligand>
        <name>FMN</name>
        <dbReference type="ChEBI" id="CHEBI:58210"/>
    </ligand>
</feature>
<evidence type="ECO:0000256" key="2">
    <source>
        <dbReference type="ARBA" id="ARBA00023002"/>
    </source>
</evidence>
<comment type="cofactor">
    <cofactor evidence="1">
        <name>FMN</name>
        <dbReference type="ChEBI" id="CHEBI:58210"/>
    </cofactor>
</comment>
<evidence type="ECO:0000313" key="8">
    <source>
        <dbReference type="Proteomes" id="UP001055286"/>
    </source>
</evidence>
<dbReference type="RefSeq" id="WP_238193303.1">
    <property type="nucleotide sequence ID" value="NZ_BPQJ01000053.1"/>
</dbReference>
<feature type="binding site" evidence="5">
    <location>
        <position position="286"/>
    </location>
    <ligand>
        <name>glyoxylate</name>
        <dbReference type="ChEBI" id="CHEBI:36655"/>
    </ligand>
</feature>
<feature type="binding site" evidence="5">
    <location>
        <begin position="100"/>
        <end position="102"/>
    </location>
    <ligand>
        <name>FMN</name>
        <dbReference type="ChEBI" id="CHEBI:58210"/>
    </ligand>
</feature>
<dbReference type="Proteomes" id="UP001055286">
    <property type="component" value="Unassembled WGS sequence"/>
</dbReference>
<evidence type="ECO:0000256" key="3">
    <source>
        <dbReference type="ARBA" id="ARBA00024042"/>
    </source>
</evidence>
<comment type="caution">
    <text evidence="7">The sequence shown here is derived from an EMBL/GenBank/DDBJ whole genome shotgun (WGS) entry which is preliminary data.</text>
</comment>
<protein>
    <submittedName>
        <fullName evidence="7">Lactate 2-monooxygenase</fullName>
    </submittedName>
</protein>
<feature type="binding site" evidence="5">
    <location>
        <position position="190"/>
    </location>
    <ligand>
        <name>glyoxylate</name>
        <dbReference type="ChEBI" id="CHEBI:36655"/>
    </ligand>
</feature>
<feature type="binding site" evidence="5">
    <location>
        <position position="181"/>
    </location>
    <ligand>
        <name>FMN</name>
        <dbReference type="ChEBI" id="CHEBI:58210"/>
    </ligand>
</feature>
<dbReference type="EMBL" id="BPQJ01000053">
    <property type="protein sequence ID" value="GJD66039.1"/>
    <property type="molecule type" value="Genomic_DNA"/>
</dbReference>
<accession>A0AA37M8C8</accession>
<dbReference type="Gene3D" id="3.20.20.70">
    <property type="entry name" value="Aldolase class I"/>
    <property type="match status" value="1"/>
</dbReference>
<dbReference type="PROSITE" id="PS00557">
    <property type="entry name" value="FMN_HYDROXY_ACID_DH_1"/>
    <property type="match status" value="1"/>
</dbReference>
<dbReference type="GO" id="GO:0010181">
    <property type="term" value="F:FMN binding"/>
    <property type="evidence" value="ECO:0007669"/>
    <property type="project" value="InterPro"/>
</dbReference>
<reference evidence="7" key="1">
    <citation type="journal article" date="2016" name="Front. Microbiol.">
        <title>Genome Sequence of the Piezophilic, Mesophilic Sulfate-Reducing Bacterium Desulfovibrio indicus J2T.</title>
        <authorList>
            <person name="Cao J."/>
            <person name="Maignien L."/>
            <person name="Shao Z."/>
            <person name="Alain K."/>
            <person name="Jebbar M."/>
        </authorList>
    </citation>
    <scope>NUCLEOTIDE SEQUENCE</scope>
    <source>
        <strain evidence="7">JCM 32048</strain>
    </source>
</reference>
<feature type="domain" description="FMN hydroxy acid dehydrogenase" evidence="6">
    <location>
        <begin position="21"/>
        <end position="389"/>
    </location>
</feature>
<dbReference type="PIRSF" id="PIRSF000138">
    <property type="entry name" value="Al-hdrx_acd_dh"/>
    <property type="match status" value="1"/>
</dbReference>
<dbReference type="PROSITE" id="PS51349">
    <property type="entry name" value="FMN_HYDROXY_ACID_DH_2"/>
    <property type="match status" value="1"/>
</dbReference>
<dbReference type="InterPro" id="IPR000262">
    <property type="entry name" value="FMN-dep_DH"/>
</dbReference>
<dbReference type="InterPro" id="IPR012133">
    <property type="entry name" value="Alpha-hydoxy_acid_DH_FMN"/>
</dbReference>
<keyword evidence="5" id="KW-0288">FMN</keyword>
<feature type="binding site" evidence="5">
    <location>
        <position position="47"/>
    </location>
    <ligand>
        <name>glyoxylate</name>
        <dbReference type="ChEBI" id="CHEBI:36655"/>
    </ligand>
</feature>
<keyword evidence="8" id="KW-1185">Reference proteome</keyword>
<reference evidence="7" key="2">
    <citation type="submission" date="2021-08" db="EMBL/GenBank/DDBJ databases">
        <authorList>
            <person name="Tani A."/>
            <person name="Ola A."/>
            <person name="Ogura Y."/>
            <person name="Katsura K."/>
            <person name="Hayashi T."/>
        </authorList>
    </citation>
    <scope>NUCLEOTIDE SEQUENCE</scope>
    <source>
        <strain evidence="7">JCM 32048</strain>
    </source>
</reference>
<sequence length="391" mass="42913">MSNRQYGDFQLDIYRAGLRGEVPRYPVDFASLENQAREVLPWWIFNYVAGGCGDEFTQRDNCAAFQRYGIYPRMLRGSRERDLSVTLFGRTVPTPLFLCPIGVIGICSQDYHGDLRVAEAAAETGVPMMASTLSTDPMEDIAAALGDTPGYCQLYPPKDRDLALSFLRRAEAAGFSAISITLDTWVTGWRLRDLNTASFPQLRGYCLANYFTDEHFLKRLAKPPQEDLHAAAWEWANVFGNNLQWDDLKWIREATTLPIMLKGICHPDDARRAADYGIDAIQCSNHGGRQANCGLAALDMLEGVVKATSLPVLFDSGVRNGSDVVKALALGASSVGIGRPYAFALAAGGKDGVVHQLRALLAEADLLMAINGYPTIADLRADDVLVRARGR</sequence>
<comment type="similarity">
    <text evidence="3">Belongs to the FMN-dependent alpha-hydroxy acid dehydrogenase family.</text>
</comment>
<feature type="binding site" evidence="5">
    <location>
        <begin position="315"/>
        <end position="319"/>
    </location>
    <ligand>
        <name>FMN</name>
        <dbReference type="ChEBI" id="CHEBI:58210"/>
    </ligand>
</feature>
<feature type="binding site" evidence="5">
    <location>
        <position position="289"/>
    </location>
    <ligand>
        <name>glyoxylate</name>
        <dbReference type="ChEBI" id="CHEBI:36655"/>
    </ligand>
</feature>
<gene>
    <name evidence="7" type="ORF">MPEAHAMD_6235</name>
</gene>
<dbReference type="InterPro" id="IPR013785">
    <property type="entry name" value="Aldolase_TIM"/>
</dbReference>
<dbReference type="GO" id="GO:0016491">
    <property type="term" value="F:oxidoreductase activity"/>
    <property type="evidence" value="ECO:0007669"/>
    <property type="project" value="UniProtKB-KW"/>
</dbReference>
<feature type="binding site" evidence="5">
    <location>
        <position position="284"/>
    </location>
    <ligand>
        <name>FMN</name>
        <dbReference type="ChEBI" id="CHEBI:58210"/>
    </ligand>
</feature>
<dbReference type="InterPro" id="IPR037396">
    <property type="entry name" value="FMN_HAD"/>
</dbReference>